<dbReference type="EMBL" id="KN838876">
    <property type="protein sequence ID" value="KIJ92918.1"/>
    <property type="molecule type" value="Genomic_DNA"/>
</dbReference>
<name>A0A0C9WVX5_9AGAR</name>
<reference evidence="2 3" key="1">
    <citation type="submission" date="2014-04" db="EMBL/GenBank/DDBJ databases">
        <authorList>
            <consortium name="DOE Joint Genome Institute"/>
            <person name="Kuo A."/>
            <person name="Kohler A."/>
            <person name="Nagy L.G."/>
            <person name="Floudas D."/>
            <person name="Copeland A."/>
            <person name="Barry K.W."/>
            <person name="Cichocki N."/>
            <person name="Veneault-Fourrey C."/>
            <person name="LaButti K."/>
            <person name="Lindquist E.A."/>
            <person name="Lipzen A."/>
            <person name="Lundell T."/>
            <person name="Morin E."/>
            <person name="Murat C."/>
            <person name="Sun H."/>
            <person name="Tunlid A."/>
            <person name="Henrissat B."/>
            <person name="Grigoriev I.V."/>
            <person name="Hibbett D.S."/>
            <person name="Martin F."/>
            <person name="Nordberg H.P."/>
            <person name="Cantor M.N."/>
            <person name="Hua S.X."/>
        </authorList>
    </citation>
    <scope>NUCLEOTIDE SEQUENCE [LARGE SCALE GENOMIC DNA]</scope>
    <source>
        <strain evidence="2 3">LaAM-08-1</strain>
    </source>
</reference>
<dbReference type="HOGENOM" id="CLU_1536132_0_0_1"/>
<feature type="compositionally biased region" description="Basic residues" evidence="1">
    <location>
        <begin position="82"/>
        <end position="94"/>
    </location>
</feature>
<feature type="compositionally biased region" description="Polar residues" evidence="1">
    <location>
        <begin position="55"/>
        <end position="71"/>
    </location>
</feature>
<evidence type="ECO:0000313" key="3">
    <source>
        <dbReference type="Proteomes" id="UP000054477"/>
    </source>
</evidence>
<feature type="compositionally biased region" description="Polar residues" evidence="1">
    <location>
        <begin position="147"/>
        <end position="168"/>
    </location>
</feature>
<feature type="compositionally biased region" description="Low complexity" evidence="1">
    <location>
        <begin position="33"/>
        <end position="44"/>
    </location>
</feature>
<feature type="non-terminal residue" evidence="2">
    <location>
        <position position="1"/>
    </location>
</feature>
<evidence type="ECO:0000256" key="1">
    <source>
        <dbReference type="SAM" id="MobiDB-lite"/>
    </source>
</evidence>
<feature type="region of interest" description="Disordered" evidence="1">
    <location>
        <begin position="1"/>
        <end position="101"/>
    </location>
</feature>
<keyword evidence="3" id="KW-1185">Reference proteome</keyword>
<proteinExistence type="predicted"/>
<feature type="compositionally biased region" description="Low complexity" evidence="1">
    <location>
        <begin position="125"/>
        <end position="140"/>
    </location>
</feature>
<dbReference type="Proteomes" id="UP000054477">
    <property type="component" value="Unassembled WGS sequence"/>
</dbReference>
<sequence length="175" mass="18736">ICQGAGGNLERWKGPVGPDSWARTARELMDGNSTTVGTPTSVSPQQVEEPILAGRSSSQLKLDPSRSSGKSSPLAAAPPTSQRRRQSTPHHMVVRRTSDRDARVYVSYQTNLAQDVMLPASQYAQSSYPVSPSAPSRRSSTIALAPSGTQHSQQQKASQLTGDMTKSPTIRIPVP</sequence>
<reference evidence="3" key="2">
    <citation type="submission" date="2015-01" db="EMBL/GenBank/DDBJ databases">
        <title>Evolutionary Origins and Diversification of the Mycorrhizal Mutualists.</title>
        <authorList>
            <consortium name="DOE Joint Genome Institute"/>
            <consortium name="Mycorrhizal Genomics Consortium"/>
            <person name="Kohler A."/>
            <person name="Kuo A."/>
            <person name="Nagy L.G."/>
            <person name="Floudas D."/>
            <person name="Copeland A."/>
            <person name="Barry K.W."/>
            <person name="Cichocki N."/>
            <person name="Veneault-Fourrey C."/>
            <person name="LaButti K."/>
            <person name="Lindquist E.A."/>
            <person name="Lipzen A."/>
            <person name="Lundell T."/>
            <person name="Morin E."/>
            <person name="Murat C."/>
            <person name="Riley R."/>
            <person name="Ohm R."/>
            <person name="Sun H."/>
            <person name="Tunlid A."/>
            <person name="Henrissat B."/>
            <person name="Grigoriev I.V."/>
            <person name="Hibbett D.S."/>
            <person name="Martin F."/>
        </authorList>
    </citation>
    <scope>NUCLEOTIDE SEQUENCE [LARGE SCALE GENOMIC DNA]</scope>
    <source>
        <strain evidence="3">LaAM-08-1</strain>
    </source>
</reference>
<evidence type="ECO:0000313" key="2">
    <source>
        <dbReference type="EMBL" id="KIJ92918.1"/>
    </source>
</evidence>
<dbReference type="AlphaFoldDB" id="A0A0C9WVX5"/>
<organism evidence="2 3">
    <name type="scientific">Laccaria amethystina LaAM-08-1</name>
    <dbReference type="NCBI Taxonomy" id="1095629"/>
    <lineage>
        <taxon>Eukaryota</taxon>
        <taxon>Fungi</taxon>
        <taxon>Dikarya</taxon>
        <taxon>Basidiomycota</taxon>
        <taxon>Agaricomycotina</taxon>
        <taxon>Agaricomycetes</taxon>
        <taxon>Agaricomycetidae</taxon>
        <taxon>Agaricales</taxon>
        <taxon>Agaricineae</taxon>
        <taxon>Hydnangiaceae</taxon>
        <taxon>Laccaria</taxon>
    </lineage>
</organism>
<feature type="region of interest" description="Disordered" evidence="1">
    <location>
        <begin position="125"/>
        <end position="175"/>
    </location>
</feature>
<gene>
    <name evidence="2" type="ORF">K443DRAFT_112842</name>
</gene>
<dbReference type="OrthoDB" id="10459272at2759"/>
<accession>A0A0C9WVX5</accession>
<protein>
    <submittedName>
        <fullName evidence="2">Uncharacterized protein</fullName>
    </submittedName>
</protein>